<dbReference type="PROSITE" id="PS50893">
    <property type="entry name" value="ABC_TRANSPORTER_2"/>
    <property type="match status" value="1"/>
</dbReference>
<dbReference type="GO" id="GO:0016020">
    <property type="term" value="C:membrane"/>
    <property type="evidence" value="ECO:0007669"/>
    <property type="project" value="UniProtKB-SubCell"/>
</dbReference>
<comment type="caution">
    <text evidence="11">The sequence shown here is derived from an EMBL/GenBank/DDBJ whole genome shotgun (WGS) entry which is preliminary data.</text>
</comment>
<evidence type="ECO:0000256" key="8">
    <source>
        <dbReference type="SAM" id="MobiDB-lite"/>
    </source>
</evidence>
<keyword evidence="3 9" id="KW-0812">Transmembrane</keyword>
<feature type="transmembrane region" description="Helical" evidence="9">
    <location>
        <begin position="462"/>
        <end position="483"/>
    </location>
</feature>
<dbReference type="GO" id="GO:0016887">
    <property type="term" value="F:ATP hydrolysis activity"/>
    <property type="evidence" value="ECO:0007669"/>
    <property type="project" value="InterPro"/>
</dbReference>
<feature type="transmembrane region" description="Helical" evidence="9">
    <location>
        <begin position="511"/>
        <end position="529"/>
    </location>
</feature>
<feature type="region of interest" description="Disordered" evidence="8">
    <location>
        <begin position="67"/>
        <end position="93"/>
    </location>
</feature>
<dbReference type="EMBL" id="JANBPT010000292">
    <property type="protein sequence ID" value="KAJ1924109.1"/>
    <property type="molecule type" value="Genomic_DNA"/>
</dbReference>
<dbReference type="AlphaFoldDB" id="A0A9W8A956"/>
<keyword evidence="4" id="KW-0547">Nucleotide-binding</keyword>
<feature type="domain" description="ABC transporter" evidence="10">
    <location>
        <begin position="79"/>
        <end position="326"/>
    </location>
</feature>
<evidence type="ECO:0000256" key="1">
    <source>
        <dbReference type="ARBA" id="ARBA00004141"/>
    </source>
</evidence>
<evidence type="ECO:0000259" key="10">
    <source>
        <dbReference type="PROSITE" id="PS50893"/>
    </source>
</evidence>
<dbReference type="CDD" id="cd03213">
    <property type="entry name" value="ABCG_EPDR"/>
    <property type="match status" value="1"/>
</dbReference>
<dbReference type="Gene3D" id="3.40.50.300">
    <property type="entry name" value="P-loop containing nucleotide triphosphate hydrolases"/>
    <property type="match status" value="1"/>
</dbReference>
<evidence type="ECO:0000313" key="11">
    <source>
        <dbReference type="EMBL" id="KAJ1924109.1"/>
    </source>
</evidence>
<evidence type="ECO:0000256" key="5">
    <source>
        <dbReference type="ARBA" id="ARBA00022840"/>
    </source>
</evidence>
<dbReference type="InterPro" id="IPR003593">
    <property type="entry name" value="AAA+_ATPase"/>
</dbReference>
<feature type="transmembrane region" description="Helical" evidence="9">
    <location>
        <begin position="535"/>
        <end position="555"/>
    </location>
</feature>
<dbReference type="InterPro" id="IPR050352">
    <property type="entry name" value="ABCG_transporters"/>
</dbReference>
<keyword evidence="7 9" id="KW-0472">Membrane</keyword>
<organism evidence="11 12">
    <name type="scientific">Tieghemiomyces parasiticus</name>
    <dbReference type="NCBI Taxonomy" id="78921"/>
    <lineage>
        <taxon>Eukaryota</taxon>
        <taxon>Fungi</taxon>
        <taxon>Fungi incertae sedis</taxon>
        <taxon>Zoopagomycota</taxon>
        <taxon>Kickxellomycotina</taxon>
        <taxon>Dimargaritomycetes</taxon>
        <taxon>Dimargaritales</taxon>
        <taxon>Dimargaritaceae</taxon>
        <taxon>Tieghemiomyces</taxon>
    </lineage>
</organism>
<evidence type="ECO:0000256" key="6">
    <source>
        <dbReference type="ARBA" id="ARBA00022989"/>
    </source>
</evidence>
<keyword evidence="12" id="KW-1185">Reference proteome</keyword>
<dbReference type="InterPro" id="IPR043926">
    <property type="entry name" value="ABCG_dom"/>
</dbReference>
<evidence type="ECO:0000313" key="12">
    <source>
        <dbReference type="Proteomes" id="UP001150569"/>
    </source>
</evidence>
<accession>A0A9W8A956</accession>
<sequence>MSTTAHSLRHTETIDHSEVSVPMDNFLNASEGQVDPVQIVFKDLRYSVTVKSTPANASEAQAMADEKLNSADSDAPTPVRRGLFGRKTGGTNANSRTQEKVILSSLTGAFQPGRVTAIMGPSGSGKTSLLNIMAGSVKAGRITGDILVNGRQVTGQAIRLVSGYVFQDDVILPTATVEEVINLAASFRCPELTPEQRQQRVDEVIALLELDKARHTIIGSPDKKGVSGGERKRCAIAMELIANPSVLFLDEPTSGLDAYTAATVTYILQQLARSGRTVVTVMHQPSSEIYHTFDDVMILHNGRTVYLGPAEAAVSYFSRIGYSCPTYTNPADYFFMSILYQFDPTNLQLGDKSDQRAVEAERMAAIYQSWEDSRESAYYRHLADNPLTRRISPGMFTTRAPMAIQYRLLLRRAARNAWRNKLVIRAKIGQAIFFGVFVGLIFLRIPHKDSLAAQIQDFNGALFFVCVNQFFTSAMPVVTTFAAEREVFTREHSNGLYTLPAYFLAKNSIELPFLIFTPLLFSCITYWMFGLQAEVGKFFIYVVVAVTVALCGNAFGTFMACSIKDLAITMAIMPVLLLPLMIFGGLFVNTGSAPPYLSWIQWISPIKYGFSALAINQLKGYTSQGQNIGDTALENLDLGSFSILVNIMFLLGLFVVLFVLAYVGLWRLVTSNAGGKVQQSKLSPKKQLLAEPLSRFPINETFCVRNSAESVSPPAPMSDSSEKHGSVGTIVGHSGESKPDVY</sequence>
<proteinExistence type="predicted"/>
<evidence type="ECO:0000256" key="4">
    <source>
        <dbReference type="ARBA" id="ARBA00022741"/>
    </source>
</evidence>
<dbReference type="Pfam" id="PF00005">
    <property type="entry name" value="ABC_tran"/>
    <property type="match status" value="1"/>
</dbReference>
<dbReference type="PANTHER" id="PTHR48041">
    <property type="entry name" value="ABC TRANSPORTER G FAMILY MEMBER 28"/>
    <property type="match status" value="1"/>
</dbReference>
<dbReference type="GO" id="GO:0005524">
    <property type="term" value="F:ATP binding"/>
    <property type="evidence" value="ECO:0007669"/>
    <property type="project" value="UniProtKB-KW"/>
</dbReference>
<evidence type="ECO:0000256" key="9">
    <source>
        <dbReference type="SAM" id="Phobius"/>
    </source>
</evidence>
<name>A0A9W8A956_9FUNG</name>
<feature type="transmembrane region" description="Helical" evidence="9">
    <location>
        <begin position="567"/>
        <end position="588"/>
    </location>
</feature>
<dbReference type="Pfam" id="PF01061">
    <property type="entry name" value="ABC2_membrane"/>
    <property type="match status" value="1"/>
</dbReference>
<dbReference type="SMART" id="SM00382">
    <property type="entry name" value="AAA"/>
    <property type="match status" value="1"/>
</dbReference>
<feature type="transmembrane region" description="Helical" evidence="9">
    <location>
        <begin position="422"/>
        <end position="442"/>
    </location>
</feature>
<protein>
    <recommendedName>
        <fullName evidence="10">ABC transporter domain-containing protein</fullName>
    </recommendedName>
</protein>
<keyword evidence="6 9" id="KW-1133">Transmembrane helix</keyword>
<keyword evidence="2" id="KW-0813">Transport</keyword>
<dbReference type="InterPro" id="IPR027417">
    <property type="entry name" value="P-loop_NTPase"/>
</dbReference>
<keyword evidence="5" id="KW-0067">ATP-binding</keyword>
<dbReference type="Proteomes" id="UP001150569">
    <property type="component" value="Unassembled WGS sequence"/>
</dbReference>
<feature type="transmembrane region" description="Helical" evidence="9">
    <location>
        <begin position="643"/>
        <end position="666"/>
    </location>
</feature>
<comment type="subcellular location">
    <subcellularLocation>
        <location evidence="1">Membrane</location>
        <topology evidence="1">Multi-pass membrane protein</topology>
    </subcellularLocation>
</comment>
<dbReference type="Pfam" id="PF19055">
    <property type="entry name" value="ABC2_membrane_7"/>
    <property type="match status" value="1"/>
</dbReference>
<evidence type="ECO:0000256" key="2">
    <source>
        <dbReference type="ARBA" id="ARBA00022448"/>
    </source>
</evidence>
<dbReference type="InterPro" id="IPR013525">
    <property type="entry name" value="ABC2_TM"/>
</dbReference>
<evidence type="ECO:0000256" key="7">
    <source>
        <dbReference type="ARBA" id="ARBA00023136"/>
    </source>
</evidence>
<feature type="region of interest" description="Disordered" evidence="8">
    <location>
        <begin position="708"/>
        <end position="742"/>
    </location>
</feature>
<dbReference type="OrthoDB" id="66620at2759"/>
<dbReference type="PANTHER" id="PTHR48041:SF91">
    <property type="entry name" value="ABC TRANSPORTER G FAMILY MEMBER 28"/>
    <property type="match status" value="1"/>
</dbReference>
<dbReference type="GO" id="GO:0140359">
    <property type="term" value="F:ABC-type transporter activity"/>
    <property type="evidence" value="ECO:0007669"/>
    <property type="project" value="InterPro"/>
</dbReference>
<reference evidence="11" key="1">
    <citation type="submission" date="2022-07" db="EMBL/GenBank/DDBJ databases">
        <title>Phylogenomic reconstructions and comparative analyses of Kickxellomycotina fungi.</title>
        <authorList>
            <person name="Reynolds N.K."/>
            <person name="Stajich J.E."/>
            <person name="Barry K."/>
            <person name="Grigoriev I.V."/>
            <person name="Crous P."/>
            <person name="Smith M.E."/>
        </authorList>
    </citation>
    <scope>NUCLEOTIDE SEQUENCE</scope>
    <source>
        <strain evidence="11">RSA 861</strain>
    </source>
</reference>
<gene>
    <name evidence="11" type="ORF">IWQ60_005437</name>
</gene>
<evidence type="ECO:0000256" key="3">
    <source>
        <dbReference type="ARBA" id="ARBA00022692"/>
    </source>
</evidence>
<dbReference type="InterPro" id="IPR003439">
    <property type="entry name" value="ABC_transporter-like_ATP-bd"/>
</dbReference>
<dbReference type="SUPFAM" id="SSF52540">
    <property type="entry name" value="P-loop containing nucleoside triphosphate hydrolases"/>
    <property type="match status" value="1"/>
</dbReference>